<evidence type="ECO:0000256" key="1">
    <source>
        <dbReference type="ARBA" id="ARBA00006484"/>
    </source>
</evidence>
<reference evidence="6 7" key="1">
    <citation type="submission" date="2021-03" db="EMBL/GenBank/DDBJ databases">
        <title>Genomic Encyclopedia of Type Strains, Phase IV (KMG-IV): sequencing the most valuable type-strain genomes for metagenomic binning, comparative biology and taxonomic classification.</title>
        <authorList>
            <person name="Goeker M."/>
        </authorList>
    </citation>
    <scope>NUCLEOTIDE SEQUENCE [LARGE SCALE GENOMIC DNA]</scope>
    <source>
        <strain evidence="6 7">DSM 24738</strain>
    </source>
</reference>
<dbReference type="SMART" id="SM00822">
    <property type="entry name" value="PKS_KR"/>
    <property type="match status" value="1"/>
</dbReference>
<feature type="domain" description="Ketoreductase" evidence="5">
    <location>
        <begin position="6"/>
        <end position="188"/>
    </location>
</feature>
<dbReference type="GO" id="GO:0004316">
    <property type="term" value="F:3-oxoacyl-[acyl-carrier-protein] reductase (NADPH) activity"/>
    <property type="evidence" value="ECO:0007669"/>
    <property type="project" value="UniProtKB-EC"/>
</dbReference>
<comment type="caution">
    <text evidence="6">The sequence shown here is derived from an EMBL/GenBank/DDBJ whole genome shotgun (WGS) entry which is preliminary data.</text>
</comment>
<dbReference type="Gene3D" id="3.40.50.720">
    <property type="entry name" value="NAD(P)-binding Rossmann-like Domain"/>
    <property type="match status" value="1"/>
</dbReference>
<gene>
    <name evidence="6" type="ORF">J2Z37_004063</name>
</gene>
<organism evidence="6 7">
    <name type="scientific">Ammoniphilus resinae</name>
    <dbReference type="NCBI Taxonomy" id="861532"/>
    <lineage>
        <taxon>Bacteria</taxon>
        <taxon>Bacillati</taxon>
        <taxon>Bacillota</taxon>
        <taxon>Bacilli</taxon>
        <taxon>Bacillales</taxon>
        <taxon>Paenibacillaceae</taxon>
        <taxon>Aneurinibacillus group</taxon>
        <taxon>Ammoniphilus</taxon>
    </lineage>
</organism>
<evidence type="ECO:0000313" key="7">
    <source>
        <dbReference type="Proteomes" id="UP001519343"/>
    </source>
</evidence>
<keyword evidence="7" id="KW-1185">Reference proteome</keyword>
<dbReference type="PROSITE" id="PS00061">
    <property type="entry name" value="ADH_SHORT"/>
    <property type="match status" value="1"/>
</dbReference>
<dbReference type="InterPro" id="IPR052178">
    <property type="entry name" value="Sec_Metab_Biosynth_SDR"/>
</dbReference>
<dbReference type="PANTHER" id="PTHR43618:SF2">
    <property type="entry name" value="CHAIN DEHYDROGENASE, PUTATIVE (AFU_ORTHOLOGUE AFUA_6G06930)-RELATED"/>
    <property type="match status" value="1"/>
</dbReference>
<dbReference type="InterPro" id="IPR002347">
    <property type="entry name" value="SDR_fam"/>
</dbReference>
<evidence type="ECO:0000259" key="5">
    <source>
        <dbReference type="SMART" id="SM00822"/>
    </source>
</evidence>
<proteinExistence type="inferred from homology"/>
<dbReference type="EC" id="1.1.1.100" evidence="6"/>
<dbReference type="Pfam" id="PF00106">
    <property type="entry name" value="adh_short"/>
    <property type="match status" value="1"/>
</dbReference>
<dbReference type="EMBL" id="JAGGKT010000016">
    <property type="protein sequence ID" value="MBP1934046.1"/>
    <property type="molecule type" value="Genomic_DNA"/>
</dbReference>
<evidence type="ECO:0000256" key="3">
    <source>
        <dbReference type="ARBA" id="ARBA00023002"/>
    </source>
</evidence>
<evidence type="ECO:0000313" key="6">
    <source>
        <dbReference type="EMBL" id="MBP1934046.1"/>
    </source>
</evidence>
<dbReference type="InterPro" id="IPR036291">
    <property type="entry name" value="NAD(P)-bd_dom_sf"/>
</dbReference>
<name>A0ABS4GUW9_9BACL</name>
<accession>A0ABS4GUW9</accession>
<dbReference type="Proteomes" id="UP001519343">
    <property type="component" value="Unassembled WGS sequence"/>
</dbReference>
<evidence type="ECO:0000256" key="4">
    <source>
        <dbReference type="RuleBase" id="RU000363"/>
    </source>
</evidence>
<sequence>MELKGRVVLVTGGATGLGREVSLDLAKSGMSVAVNYSRSEQDANETVEAIQALGGTAMAIRADVSSSAEVNDMIGAIIEKFGRLDAVVANAGTTVFRSFDDIDGVTEEDWDRIMAVNVKGAWLTAKAAAPYMKKQGAGRIVITTSVAGIRPRGSSLPYSVSKAAAIHLTKGLAKGLGPEILVNAIAPGLLDTRWTRGHSQKTIDSFIESSPLHSLPTLADNARQIKALIETDSMTGAIVVIDSGSTL</sequence>
<keyword evidence="3 6" id="KW-0560">Oxidoreductase</keyword>
<dbReference type="PRINTS" id="PR00081">
    <property type="entry name" value="GDHRDH"/>
</dbReference>
<comment type="similarity">
    <text evidence="1 4">Belongs to the short-chain dehydrogenases/reductases (SDR) family.</text>
</comment>
<dbReference type="SUPFAM" id="SSF51735">
    <property type="entry name" value="NAD(P)-binding Rossmann-fold domains"/>
    <property type="match status" value="1"/>
</dbReference>
<dbReference type="PANTHER" id="PTHR43618">
    <property type="entry name" value="7-ALPHA-HYDROXYSTEROID DEHYDROGENASE"/>
    <property type="match status" value="1"/>
</dbReference>
<dbReference type="InterPro" id="IPR020904">
    <property type="entry name" value="Sc_DH/Rdtase_CS"/>
</dbReference>
<keyword evidence="2" id="KW-0521">NADP</keyword>
<dbReference type="CDD" id="cd05233">
    <property type="entry name" value="SDR_c"/>
    <property type="match status" value="1"/>
</dbReference>
<dbReference type="PRINTS" id="PR00080">
    <property type="entry name" value="SDRFAMILY"/>
</dbReference>
<dbReference type="RefSeq" id="WP_209812057.1">
    <property type="nucleotide sequence ID" value="NZ_JAGGKT010000016.1"/>
</dbReference>
<protein>
    <submittedName>
        <fullName evidence="6">3-oxoacyl-[acyl-carrier protein] reductase</fullName>
        <ecNumber evidence="6">1.1.1.100</ecNumber>
    </submittedName>
</protein>
<dbReference type="InterPro" id="IPR057326">
    <property type="entry name" value="KR_dom"/>
</dbReference>
<evidence type="ECO:0000256" key="2">
    <source>
        <dbReference type="ARBA" id="ARBA00022857"/>
    </source>
</evidence>